<proteinExistence type="predicted"/>
<dbReference type="PRINTS" id="PR00371">
    <property type="entry name" value="FPNCR"/>
</dbReference>
<keyword evidence="3 10" id="KW-0285">Flavoprotein</keyword>
<comment type="catalytic activity">
    <reaction evidence="10">
        <text>hydrogen sulfide + 3 NADP(+) + 3 H2O = sulfite + 3 NADPH + 4 H(+)</text>
        <dbReference type="Rhea" id="RHEA:13801"/>
        <dbReference type="ChEBI" id="CHEBI:15377"/>
        <dbReference type="ChEBI" id="CHEBI:15378"/>
        <dbReference type="ChEBI" id="CHEBI:17359"/>
        <dbReference type="ChEBI" id="CHEBI:29919"/>
        <dbReference type="ChEBI" id="CHEBI:57783"/>
        <dbReference type="ChEBI" id="CHEBI:58349"/>
        <dbReference type="EC" id="1.8.1.2"/>
    </reaction>
</comment>
<keyword evidence="7 10" id="KW-0249">Electron transport</keyword>
<feature type="domain" description="FAD-binding FR-type" evidence="12">
    <location>
        <begin position="237"/>
        <end position="450"/>
    </location>
</feature>
<dbReference type="InterPro" id="IPR003097">
    <property type="entry name" value="CysJ-like_FAD-binding"/>
</dbReference>
<keyword evidence="2 10" id="KW-0028">Amino-acid biosynthesis</keyword>
<evidence type="ECO:0000256" key="5">
    <source>
        <dbReference type="ARBA" id="ARBA00022827"/>
    </source>
</evidence>
<dbReference type="InterPro" id="IPR008254">
    <property type="entry name" value="Flavodoxin/NO_synth"/>
</dbReference>
<dbReference type="EC" id="1.8.1.2" evidence="10"/>
<evidence type="ECO:0000256" key="8">
    <source>
        <dbReference type="ARBA" id="ARBA00023002"/>
    </source>
</evidence>
<dbReference type="InterPro" id="IPR039261">
    <property type="entry name" value="FNR_nucleotide-bd"/>
</dbReference>
<dbReference type="PRINTS" id="PR00369">
    <property type="entry name" value="FLAVODOXIN"/>
</dbReference>
<dbReference type="PIRSF" id="PIRSF000207">
    <property type="entry name" value="SiR-FP_CysJ"/>
    <property type="match status" value="1"/>
</dbReference>
<keyword evidence="1 10" id="KW-0813">Transport</keyword>
<comment type="cofactor">
    <cofactor evidence="10">
        <name>FAD</name>
        <dbReference type="ChEBI" id="CHEBI:57692"/>
    </cofactor>
    <text evidence="10">Binds 1 FAD per subunit.</text>
</comment>
<protein>
    <recommendedName>
        <fullName evidence="10">Sulfite reductase [NADPH] flavoprotein alpha-component</fullName>
        <shortName evidence="10">SiR-FP</shortName>
        <ecNumber evidence="10">1.8.1.2</ecNumber>
    </recommendedName>
</protein>
<name>A0ABY7AL13_9ALTE</name>
<dbReference type="SUPFAM" id="SSF52343">
    <property type="entry name" value="Ferredoxin reductase-like, C-terminal NADP-linked domain"/>
    <property type="match status" value="1"/>
</dbReference>
<dbReference type="NCBIfam" id="TIGR01931">
    <property type="entry name" value="cysJ"/>
    <property type="match status" value="1"/>
</dbReference>
<dbReference type="Proteomes" id="UP001163726">
    <property type="component" value="Chromosome"/>
</dbReference>
<dbReference type="GO" id="GO:0004783">
    <property type="term" value="F:sulfite reductase (NADPH) activity"/>
    <property type="evidence" value="ECO:0007669"/>
    <property type="project" value="UniProtKB-EC"/>
</dbReference>
<dbReference type="PANTHER" id="PTHR19384:SF128">
    <property type="entry name" value="NADPH OXIDOREDUCTASE A"/>
    <property type="match status" value="1"/>
</dbReference>
<dbReference type="Gene3D" id="3.40.50.360">
    <property type="match status" value="1"/>
</dbReference>
<dbReference type="InterPro" id="IPR010199">
    <property type="entry name" value="CysJ"/>
</dbReference>
<comment type="subunit">
    <text evidence="10">Alpha(8)-beta(8). The alpha component is a flavoprotein, the beta component is a hemoprotein.</text>
</comment>
<dbReference type="EMBL" id="CP109965">
    <property type="protein sequence ID" value="WAJ69145.1"/>
    <property type="molecule type" value="Genomic_DNA"/>
</dbReference>
<keyword evidence="8 10" id="KW-0560">Oxidoreductase</keyword>
<dbReference type="SUPFAM" id="SSF52218">
    <property type="entry name" value="Flavoproteins"/>
    <property type="match status" value="1"/>
</dbReference>
<dbReference type="SUPFAM" id="SSF63380">
    <property type="entry name" value="Riboflavin synthase domain-like"/>
    <property type="match status" value="1"/>
</dbReference>
<dbReference type="PROSITE" id="PS50902">
    <property type="entry name" value="FLAVODOXIN_LIKE"/>
    <property type="match status" value="1"/>
</dbReference>
<evidence type="ECO:0000256" key="4">
    <source>
        <dbReference type="ARBA" id="ARBA00022643"/>
    </source>
</evidence>
<evidence type="ECO:0000256" key="1">
    <source>
        <dbReference type="ARBA" id="ARBA00022448"/>
    </source>
</evidence>
<evidence type="ECO:0000313" key="13">
    <source>
        <dbReference type="EMBL" id="WAJ69145.1"/>
    </source>
</evidence>
<dbReference type="InterPro" id="IPR001433">
    <property type="entry name" value="OxRdtase_FAD/NAD-bd"/>
</dbReference>
<keyword evidence="4 10" id="KW-0288">FMN</keyword>
<evidence type="ECO:0000256" key="2">
    <source>
        <dbReference type="ARBA" id="ARBA00022605"/>
    </source>
</evidence>
<dbReference type="InterPro" id="IPR023173">
    <property type="entry name" value="NADPH_Cyt_P450_Rdtase_alpha"/>
</dbReference>
<feature type="domain" description="Flavodoxin-like" evidence="11">
    <location>
        <begin position="67"/>
        <end position="205"/>
    </location>
</feature>
<dbReference type="PROSITE" id="PS51384">
    <property type="entry name" value="FAD_FR"/>
    <property type="match status" value="1"/>
</dbReference>
<comment type="cofactor">
    <cofactor evidence="10">
        <name>FMN</name>
        <dbReference type="ChEBI" id="CHEBI:58210"/>
    </cofactor>
    <text evidence="10">Binds 1 FMN per subunit.</text>
</comment>
<dbReference type="InterPro" id="IPR017938">
    <property type="entry name" value="Riboflavin_synthase-like_b-brl"/>
</dbReference>
<comment type="function">
    <text evidence="10">Component of the sulfite reductase complex that catalyzes the 6-electron reduction of sulfite to sulfide. This is one of several activities required for the biosynthesis of L-cysteine from sulfate. The flavoprotein component catalyzes the electron flow from NADPH -&gt; FAD -&gt; FMN to the hemoprotein component.</text>
</comment>
<dbReference type="InterPro" id="IPR001094">
    <property type="entry name" value="Flavdoxin-like"/>
</dbReference>
<evidence type="ECO:0000259" key="12">
    <source>
        <dbReference type="PROSITE" id="PS51384"/>
    </source>
</evidence>
<keyword evidence="14" id="KW-1185">Reference proteome</keyword>
<sequence length="600" mass="65938">MSSQNTELTSPLANEQLSQLNQITASMSTNQLAWVSGYLYGLSQAGNGQSGSAPAGGSTAPAKAQTLTILFGSQTGNAKGVAEQAAAAAQAAGLQVRCVSMGDYKPKELKSETHLLVTSCTQGEGDPPDDAIDFHEFLASKKAPKLADVKYSVLALGDSSYEFFCQTGKDFDERLAKLGATAIEPRVDCDVEYEADASAWIERAVAAMATDMQSGAAQVSVSAAATPTATTSAYSKKHPFTATLETNQKITGRDSGKDIRHFEISLEGSGLTYQPGDSLGIWFKNDEKIVNEIIEKLSLDANAQLKVDEDTVSLKEALTRHYELTLSHPAFVSKFAELTNNAELAKLAEDRAALREYIDGRQLIDIIREHAASLSAEQFVTCLRRLTPRLYSIASSQAEVDEEVHLTIAVVRYEAFGEEHFGGASGFLAERLEEGGKVDVFVEHSHFRLPEDNSPVIMVGPGTGVAPFRAFMQEIDSAERENDTWLFFGNPNFTEDFLYQVEWQGYLKDGTLNKIDLAFSRDQAEKVYVQDRMLEQAQSLWQWLENGAYFYVCGDATRMAKDVHEALITIAQEQGGKSREDAETYMSELRKNKRYQRDVY</sequence>
<evidence type="ECO:0000259" key="11">
    <source>
        <dbReference type="PROSITE" id="PS50902"/>
    </source>
</evidence>
<reference evidence="13" key="1">
    <citation type="submission" date="2022-10" db="EMBL/GenBank/DDBJ databases">
        <title>Catenovulum adriacola sp. nov. isolated in the Harbour of Susak.</title>
        <authorList>
            <person name="Schoch T."/>
            <person name="Reich S.J."/>
            <person name="Stoeferle S."/>
            <person name="Flaiz M."/>
            <person name="Kazda M."/>
            <person name="Riedel C.U."/>
            <person name="Duerre P."/>
        </authorList>
    </citation>
    <scope>NUCLEOTIDE SEQUENCE</scope>
    <source>
        <strain evidence="13">TS8</strain>
    </source>
</reference>
<dbReference type="Pfam" id="PF00667">
    <property type="entry name" value="FAD_binding_1"/>
    <property type="match status" value="1"/>
</dbReference>
<evidence type="ECO:0000256" key="6">
    <source>
        <dbReference type="ARBA" id="ARBA00022857"/>
    </source>
</evidence>
<dbReference type="Gene3D" id="1.20.990.10">
    <property type="entry name" value="NADPH-cytochrome p450 Reductase, Chain A, domain 3"/>
    <property type="match status" value="1"/>
</dbReference>
<dbReference type="Pfam" id="PF00175">
    <property type="entry name" value="NAD_binding_1"/>
    <property type="match status" value="1"/>
</dbReference>
<keyword evidence="6 10" id="KW-0521">NADP</keyword>
<comment type="pathway">
    <text evidence="10">Sulfur metabolism; hydrogen sulfide biosynthesis; hydrogen sulfide from sulfite (NADPH route): step 1/1.</text>
</comment>
<evidence type="ECO:0000256" key="10">
    <source>
        <dbReference type="PIRNR" id="PIRNR000207"/>
    </source>
</evidence>
<dbReference type="PANTHER" id="PTHR19384">
    <property type="entry name" value="NITRIC OXIDE SYNTHASE-RELATED"/>
    <property type="match status" value="1"/>
</dbReference>
<dbReference type="InterPro" id="IPR029039">
    <property type="entry name" value="Flavoprotein-like_sf"/>
</dbReference>
<dbReference type="InterPro" id="IPR001709">
    <property type="entry name" value="Flavoprot_Pyr_Nucl_cyt_Rdtase"/>
</dbReference>
<evidence type="ECO:0000313" key="14">
    <source>
        <dbReference type="Proteomes" id="UP001163726"/>
    </source>
</evidence>
<dbReference type="InterPro" id="IPR017927">
    <property type="entry name" value="FAD-bd_FR_type"/>
</dbReference>
<dbReference type="RefSeq" id="WP_268073337.1">
    <property type="nucleotide sequence ID" value="NZ_CP109965.1"/>
</dbReference>
<dbReference type="CDD" id="cd06199">
    <property type="entry name" value="SiR"/>
    <property type="match status" value="1"/>
</dbReference>
<organism evidence="13 14">
    <name type="scientific">Catenovulum adriaticum</name>
    <dbReference type="NCBI Taxonomy" id="2984846"/>
    <lineage>
        <taxon>Bacteria</taxon>
        <taxon>Pseudomonadati</taxon>
        <taxon>Pseudomonadota</taxon>
        <taxon>Gammaproteobacteria</taxon>
        <taxon>Alteromonadales</taxon>
        <taxon>Alteromonadaceae</taxon>
        <taxon>Catenovulum</taxon>
    </lineage>
</organism>
<evidence type="ECO:0000256" key="7">
    <source>
        <dbReference type="ARBA" id="ARBA00022982"/>
    </source>
</evidence>
<dbReference type="Gene3D" id="3.40.50.80">
    <property type="entry name" value="Nucleotide-binding domain of ferredoxin-NADP reductase (FNR) module"/>
    <property type="match status" value="1"/>
</dbReference>
<dbReference type="Gene3D" id="2.40.30.10">
    <property type="entry name" value="Translation factors"/>
    <property type="match status" value="1"/>
</dbReference>
<keyword evidence="5 10" id="KW-0274">FAD</keyword>
<evidence type="ECO:0000256" key="9">
    <source>
        <dbReference type="ARBA" id="ARBA00023192"/>
    </source>
</evidence>
<dbReference type="Pfam" id="PF00258">
    <property type="entry name" value="Flavodoxin_1"/>
    <property type="match status" value="1"/>
</dbReference>
<accession>A0ABY7AL13</accession>
<gene>
    <name evidence="13" type="ORF">OLW01_08070</name>
</gene>
<evidence type="ECO:0000256" key="3">
    <source>
        <dbReference type="ARBA" id="ARBA00022630"/>
    </source>
</evidence>
<keyword evidence="9 10" id="KW-0198">Cysteine biosynthesis</keyword>